<reference evidence="2" key="1">
    <citation type="journal article" date="2022" name="bioRxiv">
        <title>Sequencing and chromosome-scale assembly of the giantPleurodeles waltlgenome.</title>
        <authorList>
            <person name="Brown T."/>
            <person name="Elewa A."/>
            <person name="Iarovenko S."/>
            <person name="Subramanian E."/>
            <person name="Araus A.J."/>
            <person name="Petzold A."/>
            <person name="Susuki M."/>
            <person name="Suzuki K.-i.T."/>
            <person name="Hayashi T."/>
            <person name="Toyoda A."/>
            <person name="Oliveira C."/>
            <person name="Osipova E."/>
            <person name="Leigh N.D."/>
            <person name="Simon A."/>
            <person name="Yun M.H."/>
        </authorList>
    </citation>
    <scope>NUCLEOTIDE SEQUENCE</scope>
    <source>
        <strain evidence="2">20211129_DDA</strain>
        <tissue evidence="2">Liver</tissue>
    </source>
</reference>
<evidence type="ECO:0000256" key="1">
    <source>
        <dbReference type="SAM" id="MobiDB-lite"/>
    </source>
</evidence>
<evidence type="ECO:0000313" key="3">
    <source>
        <dbReference type="Proteomes" id="UP001066276"/>
    </source>
</evidence>
<proteinExistence type="predicted"/>
<dbReference type="Proteomes" id="UP001066276">
    <property type="component" value="Chromosome 3_2"/>
</dbReference>
<sequence length="186" mass="20336">MGHCTIRGLLQAGSRERAPPHHALAPLRVRARRSPELGGPQIHVGPARICSAPLQRAGAQSRHGPGPHSCPAPPPTRCRQPPNPCLALDKLGETESFLSSRPPLTPAWPCPFAQLAPVVVKPGIAIHWLSVRPSEVQTGRTDLLECPGAEETHMRRTRRDDRETYDLLSWRMMVQELASFGEDAPA</sequence>
<gene>
    <name evidence="2" type="ORF">NDU88_004064</name>
</gene>
<dbReference type="EMBL" id="JANPWB010000006">
    <property type="protein sequence ID" value="KAJ1178822.1"/>
    <property type="molecule type" value="Genomic_DNA"/>
</dbReference>
<evidence type="ECO:0000313" key="2">
    <source>
        <dbReference type="EMBL" id="KAJ1178822.1"/>
    </source>
</evidence>
<accession>A0AAV7TQF9</accession>
<feature type="compositionally biased region" description="Pro residues" evidence="1">
    <location>
        <begin position="68"/>
        <end position="77"/>
    </location>
</feature>
<organism evidence="2 3">
    <name type="scientific">Pleurodeles waltl</name>
    <name type="common">Iberian ribbed newt</name>
    <dbReference type="NCBI Taxonomy" id="8319"/>
    <lineage>
        <taxon>Eukaryota</taxon>
        <taxon>Metazoa</taxon>
        <taxon>Chordata</taxon>
        <taxon>Craniata</taxon>
        <taxon>Vertebrata</taxon>
        <taxon>Euteleostomi</taxon>
        <taxon>Amphibia</taxon>
        <taxon>Batrachia</taxon>
        <taxon>Caudata</taxon>
        <taxon>Salamandroidea</taxon>
        <taxon>Salamandridae</taxon>
        <taxon>Pleurodelinae</taxon>
        <taxon>Pleurodeles</taxon>
    </lineage>
</organism>
<comment type="caution">
    <text evidence="2">The sequence shown here is derived from an EMBL/GenBank/DDBJ whole genome shotgun (WGS) entry which is preliminary data.</text>
</comment>
<protein>
    <submittedName>
        <fullName evidence="2">Uncharacterized protein</fullName>
    </submittedName>
</protein>
<dbReference type="AlphaFoldDB" id="A0AAV7TQF9"/>
<keyword evidence="3" id="KW-1185">Reference proteome</keyword>
<name>A0AAV7TQF9_PLEWA</name>
<feature type="region of interest" description="Disordered" evidence="1">
    <location>
        <begin position="54"/>
        <end position="77"/>
    </location>
</feature>